<organism evidence="9 10">
    <name type="scientific">Acidiferrimicrobium australe</name>
    <dbReference type="NCBI Taxonomy" id="2664430"/>
    <lineage>
        <taxon>Bacteria</taxon>
        <taxon>Bacillati</taxon>
        <taxon>Actinomycetota</taxon>
        <taxon>Acidimicrobiia</taxon>
        <taxon>Acidimicrobiales</taxon>
        <taxon>Acidimicrobiaceae</taxon>
        <taxon>Acidiferrimicrobium</taxon>
    </lineage>
</organism>
<evidence type="ECO:0000256" key="3">
    <source>
        <dbReference type="ARBA" id="ARBA00022490"/>
    </source>
</evidence>
<accession>A0ABW9QZX3</accession>
<evidence type="ECO:0000256" key="1">
    <source>
        <dbReference type="ARBA" id="ARBA00004496"/>
    </source>
</evidence>
<gene>
    <name evidence="9" type="ORF">GHK86_21965</name>
</gene>
<dbReference type="SMART" id="SM00245">
    <property type="entry name" value="TSPc"/>
    <property type="match status" value="1"/>
</dbReference>
<feature type="compositionally biased region" description="Pro residues" evidence="7">
    <location>
        <begin position="193"/>
        <end position="202"/>
    </location>
</feature>
<dbReference type="Proteomes" id="UP000437736">
    <property type="component" value="Unassembled WGS sequence"/>
</dbReference>
<dbReference type="EMBL" id="WJHE01001694">
    <property type="protein sequence ID" value="MST35385.1"/>
    <property type="molecule type" value="Genomic_DNA"/>
</dbReference>
<protein>
    <submittedName>
        <fullName evidence="9">Peptidase S41</fullName>
    </submittedName>
</protein>
<dbReference type="Pfam" id="PF03572">
    <property type="entry name" value="Peptidase_S41"/>
    <property type="match status" value="1"/>
</dbReference>
<keyword evidence="5" id="KW-0378">Hydrolase</keyword>
<evidence type="ECO:0000256" key="7">
    <source>
        <dbReference type="SAM" id="MobiDB-lite"/>
    </source>
</evidence>
<keyword evidence="10" id="KW-1185">Reference proteome</keyword>
<feature type="non-terminal residue" evidence="9">
    <location>
        <position position="1"/>
    </location>
</feature>
<dbReference type="InterPro" id="IPR005151">
    <property type="entry name" value="Tail-specific_protease"/>
</dbReference>
<evidence type="ECO:0000256" key="4">
    <source>
        <dbReference type="ARBA" id="ARBA00022670"/>
    </source>
</evidence>
<comment type="caution">
    <text evidence="9">The sequence shown here is derived from an EMBL/GenBank/DDBJ whole genome shotgun (WGS) entry which is preliminary data.</text>
</comment>
<dbReference type="SUPFAM" id="SSF52096">
    <property type="entry name" value="ClpP/crotonase"/>
    <property type="match status" value="1"/>
</dbReference>
<dbReference type="Gene3D" id="3.90.226.10">
    <property type="entry name" value="2-enoyl-CoA Hydratase, Chain A, domain 1"/>
    <property type="match status" value="1"/>
</dbReference>
<evidence type="ECO:0000259" key="8">
    <source>
        <dbReference type="SMART" id="SM00245"/>
    </source>
</evidence>
<proteinExistence type="inferred from homology"/>
<keyword evidence="3" id="KW-0963">Cytoplasm</keyword>
<evidence type="ECO:0000313" key="10">
    <source>
        <dbReference type="Proteomes" id="UP000437736"/>
    </source>
</evidence>
<feature type="domain" description="Tail specific protease" evidence="8">
    <location>
        <begin position="1"/>
        <end position="151"/>
    </location>
</feature>
<sequence>PDMMSAGWAELNRDLRTETRRDALVADFRHNRGGHTSALVLERLAGKVTAWDNPRGFEAGTYPMDAPRGPMVALTDQYAGSDGDIVSAGFRQRGLGPLVGTRTWGGVIGIDGRYSLADGTVVTQPRYAFWFVGGLGWSVENYGVDPDVEVPIAPQDWAAGRDTQLEKGVELLLAALEEHPPARPPSRTDRPSRVPPVLGPRP</sequence>
<evidence type="ECO:0000313" key="9">
    <source>
        <dbReference type="EMBL" id="MST35385.1"/>
    </source>
</evidence>
<evidence type="ECO:0000256" key="6">
    <source>
        <dbReference type="ARBA" id="ARBA00022825"/>
    </source>
</evidence>
<dbReference type="InterPro" id="IPR012393">
    <property type="entry name" value="Tricorn_protease"/>
</dbReference>
<keyword evidence="6" id="KW-0720">Serine protease</keyword>
<keyword evidence="4" id="KW-0645">Protease</keyword>
<feature type="region of interest" description="Disordered" evidence="7">
    <location>
        <begin position="178"/>
        <end position="202"/>
    </location>
</feature>
<comment type="subcellular location">
    <subcellularLocation>
        <location evidence="1">Cytoplasm</location>
    </subcellularLocation>
</comment>
<evidence type="ECO:0000256" key="5">
    <source>
        <dbReference type="ARBA" id="ARBA00022801"/>
    </source>
</evidence>
<reference evidence="9 10" key="1">
    <citation type="submission" date="2019-11" db="EMBL/GenBank/DDBJ databases">
        <title>Acidiferrimicrobium australis gen. nov., sp. nov., an acidophilic and obligately heterotrophic, member of the Actinobacteria that catalyses dissimilatory oxido- reduction of iron isolated from metal-rich acidic water in Chile.</title>
        <authorList>
            <person name="Gonzalez D."/>
            <person name="Huber K."/>
            <person name="Hedrich S."/>
            <person name="Rojas-Villalobos C."/>
            <person name="Quatrini R."/>
            <person name="Dinamarca M.A."/>
            <person name="Schwarz A."/>
            <person name="Canales C."/>
            <person name="Nancucheo I."/>
        </authorList>
    </citation>
    <scope>NUCLEOTIDE SEQUENCE [LARGE SCALE GENOMIC DNA]</scope>
    <source>
        <strain evidence="9 10">USS-CCA1</strain>
    </source>
</reference>
<name>A0ABW9QZX3_9ACTN</name>
<comment type="similarity">
    <text evidence="2">Belongs to the peptidase S41B family.</text>
</comment>
<dbReference type="PANTHER" id="PTHR43253:SF1">
    <property type="entry name" value="TRICORN PROTEASE HOMOLOG 2-RELATED"/>
    <property type="match status" value="1"/>
</dbReference>
<feature type="compositionally biased region" description="Basic and acidic residues" evidence="7">
    <location>
        <begin position="178"/>
        <end position="192"/>
    </location>
</feature>
<evidence type="ECO:0000256" key="2">
    <source>
        <dbReference type="ARBA" id="ARBA00008524"/>
    </source>
</evidence>
<dbReference type="InterPro" id="IPR029045">
    <property type="entry name" value="ClpP/crotonase-like_dom_sf"/>
</dbReference>
<dbReference type="CDD" id="cd07562">
    <property type="entry name" value="Peptidase_S41_TRI"/>
    <property type="match status" value="1"/>
</dbReference>
<dbReference type="PANTHER" id="PTHR43253">
    <property type="entry name" value="TRICORN PROTEASE HOMOLOG 2-RELATED"/>
    <property type="match status" value="1"/>
</dbReference>